<dbReference type="OrthoDB" id="10022073at2759"/>
<dbReference type="AlphaFoldDB" id="A0A814K4N8"/>
<gene>
    <name evidence="2" type="ORF">GPM918_LOCUS15951</name>
    <name evidence="3" type="ORF">SRO942_LOCUS15950</name>
</gene>
<accession>A0A814K4N8</accession>
<reference evidence="2" key="1">
    <citation type="submission" date="2021-02" db="EMBL/GenBank/DDBJ databases">
        <authorList>
            <person name="Nowell W R."/>
        </authorList>
    </citation>
    <scope>NUCLEOTIDE SEQUENCE</scope>
</reference>
<feature type="compositionally biased region" description="Basic and acidic residues" evidence="1">
    <location>
        <begin position="152"/>
        <end position="172"/>
    </location>
</feature>
<dbReference type="Proteomes" id="UP000663829">
    <property type="component" value="Unassembled WGS sequence"/>
</dbReference>
<evidence type="ECO:0000313" key="4">
    <source>
        <dbReference type="Proteomes" id="UP000663829"/>
    </source>
</evidence>
<evidence type="ECO:0000313" key="3">
    <source>
        <dbReference type="EMBL" id="CAF3814428.1"/>
    </source>
</evidence>
<dbReference type="Proteomes" id="UP000681722">
    <property type="component" value="Unassembled WGS sequence"/>
</dbReference>
<dbReference type="EMBL" id="CAJNOQ010004095">
    <property type="protein sequence ID" value="CAF1044444.1"/>
    <property type="molecule type" value="Genomic_DNA"/>
</dbReference>
<name>A0A814K4N8_9BILA</name>
<feature type="region of interest" description="Disordered" evidence="1">
    <location>
        <begin position="139"/>
        <end position="175"/>
    </location>
</feature>
<protein>
    <submittedName>
        <fullName evidence="2">Uncharacterized protein</fullName>
    </submittedName>
</protein>
<proteinExistence type="predicted"/>
<evidence type="ECO:0000256" key="1">
    <source>
        <dbReference type="SAM" id="MobiDB-lite"/>
    </source>
</evidence>
<comment type="caution">
    <text evidence="2">The sequence shown here is derived from an EMBL/GenBank/DDBJ whole genome shotgun (WGS) entry which is preliminary data.</text>
</comment>
<organism evidence="2 4">
    <name type="scientific">Didymodactylos carnosus</name>
    <dbReference type="NCBI Taxonomy" id="1234261"/>
    <lineage>
        <taxon>Eukaryota</taxon>
        <taxon>Metazoa</taxon>
        <taxon>Spiralia</taxon>
        <taxon>Gnathifera</taxon>
        <taxon>Rotifera</taxon>
        <taxon>Eurotatoria</taxon>
        <taxon>Bdelloidea</taxon>
        <taxon>Philodinida</taxon>
        <taxon>Philodinidae</taxon>
        <taxon>Didymodactylos</taxon>
    </lineage>
</organism>
<dbReference type="EMBL" id="CAJOBC010004094">
    <property type="protein sequence ID" value="CAF3814428.1"/>
    <property type="molecule type" value="Genomic_DNA"/>
</dbReference>
<evidence type="ECO:0000313" key="2">
    <source>
        <dbReference type="EMBL" id="CAF1044444.1"/>
    </source>
</evidence>
<keyword evidence="4" id="KW-1185">Reference proteome</keyword>
<sequence length="206" mass="24484">MSKFYSYSPSADIYQIFDRHERQLREQHKNLVDVLYEWQTRLITTVQQHVKEKMNELGTQYNRRLNKIFEKRTEFLNKANIYHLNKNDKEIKNLVNKCELLKFELAKLTYKHREAVFPNIQVIQTEYVEQEDISSFIIDSADSNRPTTSTMTDKRQASSTSRKEENVTEKPQSDFIVDDNAQVRMTTNQRNVDSYGYTVSEFFISS</sequence>